<feature type="region of interest" description="Disordered" evidence="17">
    <location>
        <begin position="1"/>
        <end position="241"/>
    </location>
</feature>
<dbReference type="InterPro" id="IPR050396">
    <property type="entry name" value="Glycosyltr_51/Transpeptidase"/>
</dbReference>
<name>A0A3D1JGP8_9CHLR</name>
<feature type="compositionally biased region" description="Pro residues" evidence="17">
    <location>
        <begin position="1112"/>
        <end position="1154"/>
    </location>
</feature>
<dbReference type="PANTHER" id="PTHR32282">
    <property type="entry name" value="BINDING PROTEIN TRANSPEPTIDASE, PUTATIVE-RELATED"/>
    <property type="match status" value="1"/>
</dbReference>
<keyword evidence="18" id="KW-0812">Transmembrane</keyword>
<keyword evidence="5" id="KW-0121">Carboxypeptidase</keyword>
<dbReference type="InterPro" id="IPR012338">
    <property type="entry name" value="Beta-lactam/transpept-like"/>
</dbReference>
<comment type="subcellular location">
    <subcellularLocation>
        <location evidence="1">Cell membrane</location>
    </subcellularLocation>
</comment>
<evidence type="ECO:0000256" key="6">
    <source>
        <dbReference type="ARBA" id="ARBA00022670"/>
    </source>
</evidence>
<dbReference type="GO" id="GO:0008658">
    <property type="term" value="F:penicillin binding"/>
    <property type="evidence" value="ECO:0007669"/>
    <property type="project" value="InterPro"/>
</dbReference>
<keyword evidence="12 18" id="KW-0472">Membrane</keyword>
<comment type="catalytic activity">
    <reaction evidence="15">
        <text>Preferential cleavage: (Ac)2-L-Lys-D-Ala-|-D-Ala. Also transpeptidation of peptidyl-alanyl moieties that are N-acyl substituents of D-alanine.</text>
        <dbReference type="EC" id="3.4.16.4"/>
    </reaction>
</comment>
<dbReference type="InterPro" id="IPR036950">
    <property type="entry name" value="PBP_transglycosylase"/>
</dbReference>
<evidence type="ECO:0000256" key="18">
    <source>
        <dbReference type="SAM" id="Phobius"/>
    </source>
</evidence>
<dbReference type="InterPro" id="IPR001264">
    <property type="entry name" value="Glyco_trans_51"/>
</dbReference>
<dbReference type="GO" id="GO:0030288">
    <property type="term" value="C:outer membrane-bounded periplasmic space"/>
    <property type="evidence" value="ECO:0007669"/>
    <property type="project" value="TreeGrafter"/>
</dbReference>
<evidence type="ECO:0000313" key="22">
    <source>
        <dbReference type="Proteomes" id="UP000264141"/>
    </source>
</evidence>
<dbReference type="GO" id="GO:0009002">
    <property type="term" value="F:serine-type D-Ala-D-Ala carboxypeptidase activity"/>
    <property type="evidence" value="ECO:0007669"/>
    <property type="project" value="UniProtKB-EC"/>
</dbReference>
<feature type="domain" description="Glycosyl transferase family 51" evidence="20">
    <location>
        <begin position="308"/>
        <end position="489"/>
    </location>
</feature>
<reference evidence="21 22" key="1">
    <citation type="journal article" date="2018" name="Nat. Biotechnol.">
        <title>A standardized bacterial taxonomy based on genome phylogeny substantially revises the tree of life.</title>
        <authorList>
            <person name="Parks D.H."/>
            <person name="Chuvochina M."/>
            <person name="Waite D.W."/>
            <person name="Rinke C."/>
            <person name="Skarshewski A."/>
            <person name="Chaumeil P.A."/>
            <person name="Hugenholtz P."/>
        </authorList>
    </citation>
    <scope>NUCLEOTIDE SEQUENCE [LARGE SCALE GENOMIC DNA]</scope>
    <source>
        <strain evidence="21">UBA8781</strain>
    </source>
</reference>
<dbReference type="PANTHER" id="PTHR32282:SF11">
    <property type="entry name" value="PENICILLIN-BINDING PROTEIN 1B"/>
    <property type="match status" value="1"/>
</dbReference>
<dbReference type="SUPFAM" id="SSF53955">
    <property type="entry name" value="Lysozyme-like"/>
    <property type="match status" value="1"/>
</dbReference>
<dbReference type="Pfam" id="PF00912">
    <property type="entry name" value="Transgly"/>
    <property type="match status" value="1"/>
</dbReference>
<feature type="transmembrane region" description="Helical" evidence="18">
    <location>
        <begin position="255"/>
        <end position="279"/>
    </location>
</feature>
<dbReference type="Pfam" id="PF00905">
    <property type="entry name" value="Transpeptidase"/>
    <property type="match status" value="1"/>
</dbReference>
<dbReference type="STRING" id="229919.GCA_001050195_02798"/>
<evidence type="ECO:0000256" key="11">
    <source>
        <dbReference type="ARBA" id="ARBA00022984"/>
    </source>
</evidence>
<dbReference type="AlphaFoldDB" id="A0A3D1JGP8"/>
<accession>A0A3D1JGP8</accession>
<keyword evidence="18" id="KW-1133">Transmembrane helix</keyword>
<dbReference type="FunFam" id="1.10.3810.10:FF:000001">
    <property type="entry name" value="Penicillin-binding protein 1A"/>
    <property type="match status" value="1"/>
</dbReference>
<feature type="region of interest" description="Disordered" evidence="17">
    <location>
        <begin position="1108"/>
        <end position="1154"/>
    </location>
</feature>
<feature type="compositionally biased region" description="Polar residues" evidence="17">
    <location>
        <begin position="180"/>
        <end position="201"/>
    </location>
</feature>
<dbReference type="GO" id="GO:0008955">
    <property type="term" value="F:peptidoglycan glycosyltransferase activity"/>
    <property type="evidence" value="ECO:0007669"/>
    <property type="project" value="UniProtKB-EC"/>
</dbReference>
<comment type="caution">
    <text evidence="21">The sequence shown here is derived from an EMBL/GenBank/DDBJ whole genome shotgun (WGS) entry which is preliminary data.</text>
</comment>
<evidence type="ECO:0000313" key="21">
    <source>
        <dbReference type="EMBL" id="HCE16776.1"/>
    </source>
</evidence>
<evidence type="ECO:0000256" key="7">
    <source>
        <dbReference type="ARBA" id="ARBA00022676"/>
    </source>
</evidence>
<evidence type="ECO:0000259" key="20">
    <source>
        <dbReference type="Pfam" id="PF00912"/>
    </source>
</evidence>
<evidence type="ECO:0000256" key="4">
    <source>
        <dbReference type="ARBA" id="ARBA00022475"/>
    </source>
</evidence>
<keyword evidence="13" id="KW-0511">Multifunctional enzyme</keyword>
<evidence type="ECO:0000256" key="2">
    <source>
        <dbReference type="ARBA" id="ARBA00007090"/>
    </source>
</evidence>
<keyword evidence="14" id="KW-0961">Cell wall biogenesis/degradation</keyword>
<dbReference type="GO" id="GO:0005886">
    <property type="term" value="C:plasma membrane"/>
    <property type="evidence" value="ECO:0007669"/>
    <property type="project" value="UniProtKB-SubCell"/>
</dbReference>
<dbReference type="EMBL" id="DPBP01000011">
    <property type="protein sequence ID" value="HCE16776.1"/>
    <property type="molecule type" value="Genomic_DNA"/>
</dbReference>
<dbReference type="Gene3D" id="3.40.710.10">
    <property type="entry name" value="DD-peptidase/beta-lactamase superfamily"/>
    <property type="match status" value="1"/>
</dbReference>
<keyword evidence="6" id="KW-0645">Protease</keyword>
<evidence type="ECO:0000256" key="5">
    <source>
        <dbReference type="ARBA" id="ARBA00022645"/>
    </source>
</evidence>
<keyword evidence="10" id="KW-0133">Cell shape</keyword>
<dbReference type="InterPro" id="IPR023346">
    <property type="entry name" value="Lysozyme-like_dom_sf"/>
</dbReference>
<feature type="compositionally biased region" description="Pro residues" evidence="17">
    <location>
        <begin position="213"/>
        <end position="232"/>
    </location>
</feature>
<comment type="catalytic activity">
    <reaction evidence="16">
        <text>[GlcNAc-(1-&gt;4)-Mur2Ac(oyl-L-Ala-gamma-D-Glu-L-Lys-D-Ala-D-Ala)](n)-di-trans,octa-cis-undecaprenyl diphosphate + beta-D-GlcNAc-(1-&gt;4)-Mur2Ac(oyl-L-Ala-gamma-D-Glu-L-Lys-D-Ala-D-Ala)-di-trans,octa-cis-undecaprenyl diphosphate = [GlcNAc-(1-&gt;4)-Mur2Ac(oyl-L-Ala-gamma-D-Glu-L-Lys-D-Ala-D-Ala)](n+1)-di-trans,octa-cis-undecaprenyl diphosphate + di-trans,octa-cis-undecaprenyl diphosphate + H(+)</text>
        <dbReference type="Rhea" id="RHEA:23708"/>
        <dbReference type="Rhea" id="RHEA-COMP:9602"/>
        <dbReference type="Rhea" id="RHEA-COMP:9603"/>
        <dbReference type="ChEBI" id="CHEBI:15378"/>
        <dbReference type="ChEBI" id="CHEBI:58405"/>
        <dbReference type="ChEBI" id="CHEBI:60033"/>
        <dbReference type="ChEBI" id="CHEBI:78435"/>
        <dbReference type="EC" id="2.4.99.28"/>
    </reaction>
</comment>
<evidence type="ECO:0000256" key="8">
    <source>
        <dbReference type="ARBA" id="ARBA00022679"/>
    </source>
</evidence>
<evidence type="ECO:0000256" key="14">
    <source>
        <dbReference type="ARBA" id="ARBA00023316"/>
    </source>
</evidence>
<protein>
    <submittedName>
        <fullName evidence="21">Uncharacterized protein</fullName>
    </submittedName>
</protein>
<dbReference type="GO" id="GO:0006508">
    <property type="term" value="P:proteolysis"/>
    <property type="evidence" value="ECO:0007669"/>
    <property type="project" value="UniProtKB-KW"/>
</dbReference>
<dbReference type="SUPFAM" id="SSF56601">
    <property type="entry name" value="beta-lactamase/transpeptidase-like"/>
    <property type="match status" value="1"/>
</dbReference>
<keyword evidence="7" id="KW-0328">Glycosyltransferase</keyword>
<evidence type="ECO:0000256" key="9">
    <source>
        <dbReference type="ARBA" id="ARBA00022801"/>
    </source>
</evidence>
<proteinExistence type="inferred from homology"/>
<organism evidence="21 22">
    <name type="scientific">Anaerolinea thermolimosa</name>
    <dbReference type="NCBI Taxonomy" id="229919"/>
    <lineage>
        <taxon>Bacteria</taxon>
        <taxon>Bacillati</taxon>
        <taxon>Chloroflexota</taxon>
        <taxon>Anaerolineae</taxon>
        <taxon>Anaerolineales</taxon>
        <taxon>Anaerolineaceae</taxon>
        <taxon>Anaerolinea</taxon>
    </lineage>
</organism>
<dbReference type="Gene3D" id="1.10.3810.10">
    <property type="entry name" value="Biosynthetic peptidoglycan transglycosylase-like"/>
    <property type="match status" value="1"/>
</dbReference>
<keyword evidence="4" id="KW-1003">Cell membrane</keyword>
<evidence type="ECO:0000256" key="17">
    <source>
        <dbReference type="SAM" id="MobiDB-lite"/>
    </source>
</evidence>
<evidence type="ECO:0000256" key="13">
    <source>
        <dbReference type="ARBA" id="ARBA00023268"/>
    </source>
</evidence>
<comment type="similarity">
    <text evidence="2">In the C-terminal section; belongs to the transpeptidase family.</text>
</comment>
<feature type="compositionally biased region" description="Pro residues" evidence="17">
    <location>
        <begin position="84"/>
        <end position="102"/>
    </location>
</feature>
<keyword evidence="8" id="KW-0808">Transferase</keyword>
<evidence type="ECO:0000256" key="16">
    <source>
        <dbReference type="ARBA" id="ARBA00049902"/>
    </source>
</evidence>
<feature type="compositionally biased region" description="Basic and acidic residues" evidence="17">
    <location>
        <begin position="13"/>
        <end position="28"/>
    </location>
</feature>
<dbReference type="GO" id="GO:0009252">
    <property type="term" value="P:peptidoglycan biosynthetic process"/>
    <property type="evidence" value="ECO:0007669"/>
    <property type="project" value="UniProtKB-KW"/>
</dbReference>
<evidence type="ECO:0000256" key="12">
    <source>
        <dbReference type="ARBA" id="ARBA00023136"/>
    </source>
</evidence>
<feature type="domain" description="Penicillin-binding protein transpeptidase" evidence="19">
    <location>
        <begin position="594"/>
        <end position="857"/>
    </location>
</feature>
<dbReference type="GO" id="GO:0071555">
    <property type="term" value="P:cell wall organization"/>
    <property type="evidence" value="ECO:0007669"/>
    <property type="project" value="UniProtKB-KW"/>
</dbReference>
<dbReference type="Proteomes" id="UP000264141">
    <property type="component" value="Unassembled WGS sequence"/>
</dbReference>
<evidence type="ECO:0000256" key="3">
    <source>
        <dbReference type="ARBA" id="ARBA00007739"/>
    </source>
</evidence>
<evidence type="ECO:0000256" key="15">
    <source>
        <dbReference type="ARBA" id="ARBA00034000"/>
    </source>
</evidence>
<evidence type="ECO:0000256" key="10">
    <source>
        <dbReference type="ARBA" id="ARBA00022960"/>
    </source>
</evidence>
<evidence type="ECO:0000256" key="1">
    <source>
        <dbReference type="ARBA" id="ARBA00004236"/>
    </source>
</evidence>
<comment type="similarity">
    <text evidence="3">In the N-terminal section; belongs to the glycosyltransferase 51 family.</text>
</comment>
<sequence>MMTDSFDPNPGEHPTEDTPGRRLRRLIESGEEVEGEASEPSQAVSGEEKPAGTQPSEEGGEVEESYLPPLPFPLSEIDLSEAPTLPPPPEPAPEPDATPPARHPTGEPERTGGWYGDLAAQDPLRNSPFDDRTIPSPADATPPAARRSTPGEELPHIPPFYETDASILPHRVEETDPDSTRVTPSAYQYTSGPGTQATRPSSVPPRRRMGAQPPAPVPPFYPPASYAPPSATPPKGRAGAGSSGWRRSLGCLLRLVLIGLILLILVFGAAATFLVFQYFSIARTLPDVSTLRERASHFETTRILDRNGNVLYEILDPNAGRRTYVPLQKISPYVIAATIATEDKEFYNHPGFDPLAIARALWQNYTSGEVVSGASTITQQLARMLLLEPEEAAERTYQRKAREIVLAAELTRRYSKDEILELFLNENNYGNLAYGIEAAAETYFNTTADQLNLAQASFLAGIPQAPSVYNIYTNREETLRRHKQVLVLMYQLSREKNCIEVSNNVQPVCVDAAAATRAAQEIEAYSFRPPVVTYRYPHWVNYIRSLLEERYDAQTIYRSGFTVYTTLDPGLQDQAQQIVSQQVASLSNLNVQNGALVAIRPATGEILAMVGSADFDNAAISGQINMADVPRQPGSSIKPITYVAAFEKGWTPSTLIWDVPSEFPPSGNPSDNRPPYKPVNYDGRFHGPVTVRTALANSYNVPAVKALQFVGIYDGLIPVARRLGITTLTRDDYGLSLTLGGGEVTLLEMTSAFATFANNGRRVPPVAITKIVDYAGNVVYEYRQPPGEQVIRPEHAYLITSILSDNQARTPMFGANSVLALPFPAAAKTGTTNDFRDNWTLGYTPDVAVGVWVGNADYTPMEGVSGLTGAAPIWSQFMQFAEQSLTGGNPTPFIRPANIVERVVCAISGTEPSEWCPAQRTEVFAADQLPPSKEEDLWKKVNIDTWTGLRASPQCSGFTSDQFALNVSDPWAKKWILETDQGREWARSVGFNDTIFFVPERECRAEDPRPNIYFAGLTEDQAILTSPFDIYAVVDASAEFRRFRLEWGPGNDPGEWKALIEDATNPVKQPDRIYSWNLDDVPRGNITLRIYMESTSGRYAEKRIHLKIQAPTPTPTPTVTPSATPPPTLTPTPTLTPLPSETPVPPTPSPTSGG</sequence>
<keyword evidence="9" id="KW-0378">Hydrolase</keyword>
<dbReference type="InterPro" id="IPR001460">
    <property type="entry name" value="PCN-bd_Tpept"/>
</dbReference>
<evidence type="ECO:0000259" key="19">
    <source>
        <dbReference type="Pfam" id="PF00905"/>
    </source>
</evidence>
<keyword evidence="11" id="KW-0573">Peptidoglycan synthesis</keyword>
<gene>
    <name evidence="21" type="ORF">DEQ80_02840</name>
</gene>
<dbReference type="GO" id="GO:0008360">
    <property type="term" value="P:regulation of cell shape"/>
    <property type="evidence" value="ECO:0007669"/>
    <property type="project" value="UniProtKB-KW"/>
</dbReference>